<gene>
    <name evidence="10" type="ORF">SYNPS1DRAFT_14399</name>
</gene>
<keyword evidence="7 9" id="KW-0406">Ion transport</keyword>
<feature type="transmembrane region" description="Helical" evidence="9">
    <location>
        <begin position="623"/>
        <end position="646"/>
    </location>
</feature>
<evidence type="ECO:0000256" key="7">
    <source>
        <dbReference type="ARBA" id="ARBA00023065"/>
    </source>
</evidence>
<dbReference type="InterPro" id="IPR026028">
    <property type="entry name" value="V-type_ATPase_116kDa_su_euka"/>
</dbReference>
<dbReference type="Proteomes" id="UP000278143">
    <property type="component" value="Unassembled WGS sequence"/>
</dbReference>
<evidence type="ECO:0000313" key="11">
    <source>
        <dbReference type="Proteomes" id="UP000278143"/>
    </source>
</evidence>
<keyword evidence="3 9" id="KW-0813">Transport</keyword>
<keyword evidence="6 9" id="KW-1133">Transmembrane helix</keyword>
<dbReference type="OrthoDB" id="10264220at2759"/>
<feature type="transmembrane region" description="Helical" evidence="9">
    <location>
        <begin position="526"/>
        <end position="547"/>
    </location>
</feature>
<evidence type="ECO:0000256" key="6">
    <source>
        <dbReference type="ARBA" id="ARBA00022989"/>
    </source>
</evidence>
<dbReference type="EMBL" id="KZ989463">
    <property type="protein sequence ID" value="RKP26287.1"/>
    <property type="molecule type" value="Genomic_DNA"/>
</dbReference>
<proteinExistence type="inferred from homology"/>
<feature type="transmembrane region" description="Helical" evidence="9">
    <location>
        <begin position="559"/>
        <end position="581"/>
    </location>
</feature>
<name>A0A4P9Z1D0_9FUNG</name>
<dbReference type="GO" id="GO:0000329">
    <property type="term" value="C:fungal-type vacuole membrane"/>
    <property type="evidence" value="ECO:0007669"/>
    <property type="project" value="TreeGrafter"/>
</dbReference>
<comment type="function">
    <text evidence="9">Essential component of the vacuolar proton pump (V-ATPase), a multimeric enzyme that catalyzes the translocation of protons across the membranes. Required for assembly and activity of the V-ATPase.</text>
</comment>
<protein>
    <recommendedName>
        <fullName evidence="9">V-type proton ATPase subunit a</fullName>
    </recommendedName>
</protein>
<dbReference type="GO" id="GO:0007035">
    <property type="term" value="P:vacuolar acidification"/>
    <property type="evidence" value="ECO:0007669"/>
    <property type="project" value="TreeGrafter"/>
</dbReference>
<dbReference type="AlphaFoldDB" id="A0A4P9Z1D0"/>
<evidence type="ECO:0000256" key="2">
    <source>
        <dbReference type="ARBA" id="ARBA00009904"/>
    </source>
</evidence>
<comment type="similarity">
    <text evidence="2 9">Belongs to the V-ATPase 116 kDa subunit family.</text>
</comment>
<dbReference type="PANTHER" id="PTHR11629:SF63">
    <property type="entry name" value="V-TYPE PROTON ATPASE SUBUNIT A"/>
    <property type="match status" value="1"/>
</dbReference>
<dbReference type="GO" id="GO:0000220">
    <property type="term" value="C:vacuolar proton-transporting V-type ATPase, V0 domain"/>
    <property type="evidence" value="ECO:0007669"/>
    <property type="project" value="InterPro"/>
</dbReference>
<dbReference type="PANTHER" id="PTHR11629">
    <property type="entry name" value="VACUOLAR PROTON ATPASES"/>
    <property type="match status" value="1"/>
</dbReference>
<keyword evidence="11" id="KW-1185">Reference proteome</keyword>
<comment type="subcellular location">
    <subcellularLocation>
        <location evidence="1">Membrane</location>
        <topology evidence="1">Multi-pass membrane protein</topology>
    </subcellularLocation>
</comment>
<organism evidence="10 11">
    <name type="scientific">Syncephalis pseudoplumigaleata</name>
    <dbReference type="NCBI Taxonomy" id="1712513"/>
    <lineage>
        <taxon>Eukaryota</taxon>
        <taxon>Fungi</taxon>
        <taxon>Fungi incertae sedis</taxon>
        <taxon>Zoopagomycota</taxon>
        <taxon>Zoopagomycotina</taxon>
        <taxon>Zoopagomycetes</taxon>
        <taxon>Zoopagales</taxon>
        <taxon>Piptocephalidaceae</taxon>
        <taxon>Syncephalis</taxon>
    </lineage>
</organism>
<feature type="transmembrane region" description="Helical" evidence="9">
    <location>
        <begin position="449"/>
        <end position="467"/>
    </location>
</feature>
<dbReference type="PIRSF" id="PIRSF001293">
    <property type="entry name" value="ATP6V0A1"/>
    <property type="match status" value="1"/>
</dbReference>
<feature type="transmembrane region" description="Helical" evidence="9">
    <location>
        <begin position="760"/>
        <end position="781"/>
    </location>
</feature>
<evidence type="ECO:0000256" key="1">
    <source>
        <dbReference type="ARBA" id="ARBA00004141"/>
    </source>
</evidence>
<dbReference type="GO" id="GO:0051117">
    <property type="term" value="F:ATPase binding"/>
    <property type="evidence" value="ECO:0007669"/>
    <property type="project" value="TreeGrafter"/>
</dbReference>
<dbReference type="InterPro" id="IPR002490">
    <property type="entry name" value="V-ATPase_116kDa_su"/>
</dbReference>
<feature type="transmembrane region" description="Helical" evidence="9">
    <location>
        <begin position="405"/>
        <end position="429"/>
    </location>
</feature>
<keyword evidence="5 9" id="KW-0375">Hydrogen ion transport</keyword>
<evidence type="ECO:0000256" key="4">
    <source>
        <dbReference type="ARBA" id="ARBA00022692"/>
    </source>
</evidence>
<evidence type="ECO:0000256" key="5">
    <source>
        <dbReference type="ARBA" id="ARBA00022781"/>
    </source>
</evidence>
<keyword evidence="8 9" id="KW-0472">Membrane</keyword>
<evidence type="ECO:0000256" key="9">
    <source>
        <dbReference type="RuleBase" id="RU361189"/>
    </source>
</evidence>
<accession>A0A4P9Z1D0</accession>
<dbReference type="GO" id="GO:0046961">
    <property type="term" value="F:proton-transporting ATPase activity, rotational mechanism"/>
    <property type="evidence" value="ECO:0007669"/>
    <property type="project" value="InterPro"/>
</dbReference>
<evidence type="ECO:0000256" key="8">
    <source>
        <dbReference type="ARBA" id="ARBA00023136"/>
    </source>
</evidence>
<dbReference type="Pfam" id="PF01496">
    <property type="entry name" value="V_ATPase_I"/>
    <property type="match status" value="1"/>
</dbReference>
<sequence length="829" mass="93628">MSLVQVYIPTEGAATVVSEIGELGVIEFRDLNPNVNAFQRAFVSDIRRFDEMERKLRFLAAQMEKASITAQPLMPDEEVGRVRTAQEMISLEAILNNHETRVLSLNDAYAKLLRTSLELTEQNCVLQRTTGFFQVAQDHQEEIRRSFEEPSTPLLQSQFHLEAGDDSQRIHLGFVAGVIARQRLPTFERVLWRALRGNLHMNHVEIDEPVTDPLTEEAVQKDVFVIFGHGAEIMKKIRKIAESLGGTIYNIDANADMRRDHALNVQNRLEEVESVLESTKAARIDELNAVARSLNTWMTLVKKEKAVYHTMNLFNYDVNSKCLIAEGWCATNRLHDIRRALQTARDNGNMESHSIVHVLPTNKEPPTFHRTNKFTEGFQSIVDAYGIARYGEVNPGLFTVISFPFLFALMFGDLGHGAIMAAFAAWICVRERKLAHLANDELFGMVYHGRYIVLLMGLFSMYTGFIYNDIFSRPMHVWHSGWEWRNVKANQTAEAVSVGVYPMGVDPVWHGADNALLFTNSYKMKMSILFGVLQMSFGIVLTIFNHLHFKKRSSIWAEFVPQMLFMQSIFGYLSLCILYKWSVDWYATDANGAPLRGQPPSLLNMLIFMFLQPGTVKPEDQLFAGQATVQAVLLLMAVVCVPWMLLAKPLLMKAELDRTRNAGYDTVPANAPVASNGAHDQGVTSTISTETNEDGNSAHTFGDLMIHQSIHTIEFCLNSISNTASYLRLWALSLAHAQLSSVLWDMVIAPCFYMKGTARIFALFIAFAFWFITSVGILIVMEGLSAFLHALRLHWVEFNSKFYEGSGRKFVPFSFTDVLTNEGGPQEQE</sequence>
<reference evidence="11" key="1">
    <citation type="journal article" date="2018" name="Nat. Microbiol.">
        <title>Leveraging single-cell genomics to expand the fungal tree of life.</title>
        <authorList>
            <person name="Ahrendt S.R."/>
            <person name="Quandt C.A."/>
            <person name="Ciobanu D."/>
            <person name="Clum A."/>
            <person name="Salamov A."/>
            <person name="Andreopoulos B."/>
            <person name="Cheng J.F."/>
            <person name="Woyke T."/>
            <person name="Pelin A."/>
            <person name="Henrissat B."/>
            <person name="Reynolds N.K."/>
            <person name="Benny G.L."/>
            <person name="Smith M.E."/>
            <person name="James T.Y."/>
            <person name="Grigoriev I.V."/>
        </authorList>
    </citation>
    <scope>NUCLEOTIDE SEQUENCE [LARGE SCALE GENOMIC DNA]</scope>
    <source>
        <strain evidence="11">Benny S71-1</strain>
    </source>
</reference>
<evidence type="ECO:0000313" key="10">
    <source>
        <dbReference type="EMBL" id="RKP26287.1"/>
    </source>
</evidence>
<evidence type="ECO:0000256" key="3">
    <source>
        <dbReference type="ARBA" id="ARBA00022448"/>
    </source>
</evidence>
<keyword evidence="4 9" id="KW-0812">Transmembrane</keyword>